<dbReference type="RefSeq" id="WP_106195021.1">
    <property type="nucleotide sequence ID" value="NZ_PVTO01000022.1"/>
</dbReference>
<organism evidence="2 3">
    <name type="scientific">Alkalibacterium olivapovliticus</name>
    <dbReference type="NCBI Taxonomy" id="99907"/>
    <lineage>
        <taxon>Bacteria</taxon>
        <taxon>Bacillati</taxon>
        <taxon>Bacillota</taxon>
        <taxon>Bacilli</taxon>
        <taxon>Lactobacillales</taxon>
        <taxon>Carnobacteriaceae</taxon>
        <taxon>Alkalibacterium</taxon>
    </lineage>
</organism>
<dbReference type="InterPro" id="IPR000182">
    <property type="entry name" value="GNAT_dom"/>
</dbReference>
<dbReference type="EMBL" id="PVTO01000022">
    <property type="protein sequence ID" value="PRY80081.1"/>
    <property type="molecule type" value="Genomic_DNA"/>
</dbReference>
<evidence type="ECO:0000313" key="2">
    <source>
        <dbReference type="EMBL" id="PRY80081.1"/>
    </source>
</evidence>
<dbReference type="GO" id="GO:0016747">
    <property type="term" value="F:acyltransferase activity, transferring groups other than amino-acyl groups"/>
    <property type="evidence" value="ECO:0007669"/>
    <property type="project" value="InterPro"/>
</dbReference>
<dbReference type="InterPro" id="IPR016181">
    <property type="entry name" value="Acyl_CoA_acyltransferase"/>
</dbReference>
<dbReference type="SUPFAM" id="SSF55729">
    <property type="entry name" value="Acyl-CoA N-acyltransferases (Nat)"/>
    <property type="match status" value="1"/>
</dbReference>
<dbReference type="CDD" id="cd04301">
    <property type="entry name" value="NAT_SF"/>
    <property type="match status" value="1"/>
</dbReference>
<dbReference type="Proteomes" id="UP000238205">
    <property type="component" value="Unassembled WGS sequence"/>
</dbReference>
<name>A0A2T0W3W5_9LACT</name>
<feature type="domain" description="N-acetyltransferase" evidence="1">
    <location>
        <begin position="1"/>
        <end position="164"/>
    </location>
</feature>
<evidence type="ECO:0000313" key="3">
    <source>
        <dbReference type="Proteomes" id="UP000238205"/>
    </source>
</evidence>
<keyword evidence="3" id="KW-1185">Reference proteome</keyword>
<evidence type="ECO:0000259" key="1">
    <source>
        <dbReference type="PROSITE" id="PS51186"/>
    </source>
</evidence>
<proteinExistence type="predicted"/>
<dbReference type="Pfam" id="PF00583">
    <property type="entry name" value="Acetyltransf_1"/>
    <property type="match status" value="1"/>
</dbReference>
<keyword evidence="2" id="KW-0808">Transferase</keyword>
<dbReference type="Gene3D" id="3.40.630.30">
    <property type="match status" value="1"/>
</dbReference>
<comment type="caution">
    <text evidence="2">The sequence shown here is derived from an EMBL/GenBank/DDBJ whole genome shotgun (WGS) entry which is preliminary data.</text>
</comment>
<accession>A0A2T0W3W5</accession>
<reference evidence="2 3" key="1">
    <citation type="submission" date="2018-03" db="EMBL/GenBank/DDBJ databases">
        <title>Genomic Encyclopedia of Archaeal and Bacterial Type Strains, Phase II (KMG-II): from individual species to whole genera.</title>
        <authorList>
            <person name="Goeker M."/>
        </authorList>
    </citation>
    <scope>NUCLEOTIDE SEQUENCE [LARGE SCALE GENOMIC DNA]</scope>
    <source>
        <strain evidence="2 3">DSM 13175</strain>
    </source>
</reference>
<protein>
    <submittedName>
        <fullName evidence="2">Acetyltransferase (GNAT) family protein</fullName>
    </submittedName>
</protein>
<dbReference type="OrthoDB" id="1821130at2"/>
<sequence length="218" mass="25484">MMIRNYEPKDEKEWVYTKALSYLFSPFFDDMSREKDTFDEDIYQSTIELVAVEEGKIIGLLDIGVYTKDISEQYTYHPADKVAYFSNLAVHPDHQNKGIASKLFKEAEQRLHDQGVNALAIFTRDGDAANYLYKKWGAEIVSTDYLVVGTPKDLPDFRFGFDAENKRLKFTDSQTKKELPYYLREGTYIVSQKENIDLFDVETVYKETTYIKEYESKK</sequence>
<dbReference type="PROSITE" id="PS51186">
    <property type="entry name" value="GNAT"/>
    <property type="match status" value="1"/>
</dbReference>
<gene>
    <name evidence="2" type="ORF">CLV38_12217</name>
</gene>
<dbReference type="AlphaFoldDB" id="A0A2T0W3W5"/>